<gene>
    <name evidence="1" type="ORF">Pgy4_15429</name>
</gene>
<dbReference type="Proteomes" id="UP000005466">
    <property type="component" value="Unassembled WGS sequence"/>
</dbReference>
<organism evidence="1 2">
    <name type="scientific">Pseudomonas savastanoi pv. glycinea str. race 4</name>
    <dbReference type="NCBI Taxonomy" id="875330"/>
    <lineage>
        <taxon>Bacteria</taxon>
        <taxon>Pseudomonadati</taxon>
        <taxon>Pseudomonadota</taxon>
        <taxon>Gammaproteobacteria</taxon>
        <taxon>Pseudomonadales</taxon>
        <taxon>Pseudomonadaceae</taxon>
        <taxon>Pseudomonas</taxon>
    </lineage>
</organism>
<dbReference type="HOGENOM" id="CLU_3370300_0_0_6"/>
<evidence type="ECO:0000313" key="2">
    <source>
        <dbReference type="Proteomes" id="UP000005466"/>
    </source>
</evidence>
<dbReference type="EMBL" id="ADWY01000697">
    <property type="protein sequence ID" value="EGH13997.1"/>
    <property type="molecule type" value="Genomic_DNA"/>
</dbReference>
<dbReference type="SUPFAM" id="SSF51735">
    <property type="entry name" value="NAD(P)-binding Rossmann-fold domains"/>
    <property type="match status" value="1"/>
</dbReference>
<dbReference type="InterPro" id="IPR036291">
    <property type="entry name" value="NAD(P)-bd_dom_sf"/>
</dbReference>
<comment type="caution">
    <text evidence="1">The sequence shown here is derived from an EMBL/GenBank/DDBJ whole genome shotgun (WGS) entry which is preliminary data.</text>
</comment>
<sequence length="36" mass="3352">MTGMTAYLALLDVGQPKSGDTVVISGAAGAVGSVGG</sequence>
<evidence type="ECO:0008006" key="3">
    <source>
        <dbReference type="Google" id="ProtNLM"/>
    </source>
</evidence>
<dbReference type="AlphaFoldDB" id="F3C5V2"/>
<dbReference type="Gene3D" id="3.40.50.720">
    <property type="entry name" value="NAD(P)-binding Rossmann-like Domain"/>
    <property type="match status" value="1"/>
</dbReference>
<evidence type="ECO:0000313" key="1">
    <source>
        <dbReference type="EMBL" id="EGH13997.1"/>
    </source>
</evidence>
<name>F3C5V2_PSESG</name>
<proteinExistence type="predicted"/>
<feature type="non-terminal residue" evidence="1">
    <location>
        <position position="36"/>
    </location>
</feature>
<reference evidence="1 2" key="1">
    <citation type="journal article" date="2011" name="PLoS Pathog.">
        <title>Dynamic evolution of pathogenicity revealed by sequencing and comparative genomics of 19 Pseudomonas syringae isolates.</title>
        <authorList>
            <person name="Baltrus D.A."/>
            <person name="Nishimura M.T."/>
            <person name="Romanchuk A."/>
            <person name="Chang J.H."/>
            <person name="Mukhtar M.S."/>
            <person name="Cherkis K."/>
            <person name="Roach J."/>
            <person name="Grant S.R."/>
            <person name="Jones C.D."/>
            <person name="Dangl J.L."/>
        </authorList>
    </citation>
    <scope>NUCLEOTIDE SEQUENCE [LARGE SCALE GENOMIC DNA]</scope>
    <source>
        <strain evidence="2">race 4</strain>
    </source>
</reference>
<protein>
    <recommendedName>
        <fullName evidence="3">Oxidoreductase, zinc-binding protein</fullName>
    </recommendedName>
</protein>
<accession>F3C5V2</accession>